<evidence type="ECO:0000256" key="6">
    <source>
        <dbReference type="SAM" id="Phobius"/>
    </source>
</evidence>
<evidence type="ECO:0000313" key="8">
    <source>
        <dbReference type="EMBL" id="KAK0614315.1"/>
    </source>
</evidence>
<evidence type="ECO:0000256" key="3">
    <source>
        <dbReference type="ARBA" id="ARBA00022989"/>
    </source>
</evidence>
<dbReference type="InterPro" id="IPR049326">
    <property type="entry name" value="Rhodopsin_dom_fungi"/>
</dbReference>
<feature type="domain" description="Rhodopsin" evidence="7">
    <location>
        <begin position="55"/>
        <end position="286"/>
    </location>
</feature>
<reference evidence="8" key="1">
    <citation type="submission" date="2023-06" db="EMBL/GenBank/DDBJ databases">
        <title>Genome-scale phylogeny and comparative genomics of the fungal order Sordariales.</title>
        <authorList>
            <consortium name="Lawrence Berkeley National Laboratory"/>
            <person name="Hensen N."/>
            <person name="Bonometti L."/>
            <person name="Westerberg I."/>
            <person name="Brannstrom I.O."/>
            <person name="Guillou S."/>
            <person name="Cros-Aarteil S."/>
            <person name="Calhoun S."/>
            <person name="Haridas S."/>
            <person name="Kuo A."/>
            <person name="Mondo S."/>
            <person name="Pangilinan J."/>
            <person name="Riley R."/>
            <person name="Labutti K."/>
            <person name="Andreopoulos B."/>
            <person name="Lipzen A."/>
            <person name="Chen C."/>
            <person name="Yanf M."/>
            <person name="Daum C."/>
            <person name="Ng V."/>
            <person name="Clum A."/>
            <person name="Steindorff A."/>
            <person name="Ohm R."/>
            <person name="Martin F."/>
            <person name="Silar P."/>
            <person name="Natvig D."/>
            <person name="Lalanne C."/>
            <person name="Gautier V."/>
            <person name="Ament-Velasquez S.L."/>
            <person name="Kruys A."/>
            <person name="Hutchinson M.I."/>
            <person name="Powell A.J."/>
            <person name="Barry K."/>
            <person name="Miller A.N."/>
            <person name="Grigoriev I.V."/>
            <person name="Debuchy R."/>
            <person name="Gladieux P."/>
            <person name="Thoren M.H."/>
            <person name="Johannesson H."/>
        </authorList>
    </citation>
    <scope>NUCLEOTIDE SEQUENCE</scope>
    <source>
        <strain evidence="8">CBS 606.72</strain>
    </source>
</reference>
<comment type="similarity">
    <text evidence="5">Belongs to the SAT4 family.</text>
</comment>
<gene>
    <name evidence="8" type="ORF">B0T14DRAFT_570264</name>
</gene>
<feature type="transmembrane region" description="Helical" evidence="6">
    <location>
        <begin position="220"/>
        <end position="245"/>
    </location>
</feature>
<feature type="transmembrane region" description="Helical" evidence="6">
    <location>
        <begin position="61"/>
        <end position="81"/>
    </location>
</feature>
<keyword evidence="9" id="KW-1185">Reference proteome</keyword>
<evidence type="ECO:0000256" key="1">
    <source>
        <dbReference type="ARBA" id="ARBA00004141"/>
    </source>
</evidence>
<feature type="transmembrane region" description="Helical" evidence="6">
    <location>
        <begin position="101"/>
        <end position="128"/>
    </location>
</feature>
<dbReference type="Proteomes" id="UP001175000">
    <property type="component" value="Unassembled WGS sequence"/>
</dbReference>
<dbReference type="Pfam" id="PF20684">
    <property type="entry name" value="Fung_rhodopsin"/>
    <property type="match status" value="1"/>
</dbReference>
<evidence type="ECO:0000259" key="7">
    <source>
        <dbReference type="Pfam" id="PF20684"/>
    </source>
</evidence>
<keyword evidence="4 6" id="KW-0472">Membrane</keyword>
<evidence type="ECO:0000256" key="5">
    <source>
        <dbReference type="ARBA" id="ARBA00038359"/>
    </source>
</evidence>
<organism evidence="8 9">
    <name type="scientific">Immersiella caudata</name>
    <dbReference type="NCBI Taxonomy" id="314043"/>
    <lineage>
        <taxon>Eukaryota</taxon>
        <taxon>Fungi</taxon>
        <taxon>Dikarya</taxon>
        <taxon>Ascomycota</taxon>
        <taxon>Pezizomycotina</taxon>
        <taxon>Sordariomycetes</taxon>
        <taxon>Sordariomycetidae</taxon>
        <taxon>Sordariales</taxon>
        <taxon>Lasiosphaeriaceae</taxon>
        <taxon>Immersiella</taxon>
    </lineage>
</organism>
<feature type="transmembrane region" description="Helical" evidence="6">
    <location>
        <begin position="149"/>
        <end position="170"/>
    </location>
</feature>
<dbReference type="GO" id="GO:0016020">
    <property type="term" value="C:membrane"/>
    <property type="evidence" value="ECO:0007669"/>
    <property type="project" value="UniProtKB-SubCell"/>
</dbReference>
<feature type="transmembrane region" description="Helical" evidence="6">
    <location>
        <begin position="15"/>
        <end position="36"/>
    </location>
</feature>
<name>A0AA40BUR3_9PEZI</name>
<comment type="caution">
    <text evidence="8">The sequence shown here is derived from an EMBL/GenBank/DDBJ whole genome shotgun (WGS) entry which is preliminary data.</text>
</comment>
<dbReference type="PANTHER" id="PTHR33048:SF55">
    <property type="entry name" value="INTEGRAL MEMBRANE PROTEIN"/>
    <property type="match status" value="1"/>
</dbReference>
<accession>A0AA40BUR3</accession>
<evidence type="ECO:0000256" key="4">
    <source>
        <dbReference type="ARBA" id="ARBA00023136"/>
    </source>
</evidence>
<sequence length="403" mass="44160">MDELAARATSPLQRFGLAINFFFPALAFIVLALRLYGKASAKSQGPGTFRHPSTLLGPDDVFACSAMLVSVGLTIASYYWIKTNYVGIDRDFIPLFDPKAAFIWTYAIHILYFPTMALAKSSVLLFLLRLGGHSRRLRMVIHLLNGINLAFMVSILVGSVAQCSPIPYMWDKSIPGGTCINQPAFYLAQAGLNLLTDAFSIGLPIWVFKYSTKMGRRMKLATLYVFFLGLIVTLVGVARFVFMYLLFYSNGPECLEYYTMSFCLSAVETNLSIVCACAPTLRGLIRTWFPRALNATGNYNINEAEDTFTDAKSSSAAGTRDSGVQSKPVFKTSEYGKDGRGRVLCSHAAVGGLGLTPSEEDIMRSNGVLRSTDRVVDPADVCSLRTNSTIGDQRDRRGSGGSY</sequence>
<dbReference type="EMBL" id="JAULSU010000006">
    <property type="protein sequence ID" value="KAK0614315.1"/>
    <property type="molecule type" value="Genomic_DNA"/>
</dbReference>
<protein>
    <recommendedName>
        <fullName evidence="7">Rhodopsin domain-containing protein</fullName>
    </recommendedName>
</protein>
<feature type="transmembrane region" description="Helical" evidence="6">
    <location>
        <begin position="190"/>
        <end position="208"/>
    </location>
</feature>
<proteinExistence type="inferred from homology"/>
<evidence type="ECO:0000256" key="2">
    <source>
        <dbReference type="ARBA" id="ARBA00022692"/>
    </source>
</evidence>
<dbReference type="InterPro" id="IPR052337">
    <property type="entry name" value="SAT4-like"/>
</dbReference>
<comment type="subcellular location">
    <subcellularLocation>
        <location evidence="1">Membrane</location>
        <topology evidence="1">Multi-pass membrane protein</topology>
    </subcellularLocation>
</comment>
<dbReference type="AlphaFoldDB" id="A0AA40BUR3"/>
<keyword evidence="3 6" id="KW-1133">Transmembrane helix</keyword>
<keyword evidence="2 6" id="KW-0812">Transmembrane</keyword>
<dbReference type="PANTHER" id="PTHR33048">
    <property type="entry name" value="PTH11-LIKE INTEGRAL MEMBRANE PROTEIN (AFU_ORTHOLOGUE AFUA_5G11245)"/>
    <property type="match status" value="1"/>
</dbReference>
<evidence type="ECO:0000313" key="9">
    <source>
        <dbReference type="Proteomes" id="UP001175000"/>
    </source>
</evidence>